<dbReference type="NCBIfam" id="TIGR04056">
    <property type="entry name" value="OMP_RagA_SusC"/>
    <property type="match status" value="1"/>
</dbReference>
<dbReference type="Pfam" id="PF07715">
    <property type="entry name" value="Plug"/>
    <property type="match status" value="1"/>
</dbReference>
<gene>
    <name evidence="10" type="ORF">A4D02_26765</name>
</gene>
<reference evidence="10 11" key="1">
    <citation type="submission" date="2016-04" db="EMBL/GenBank/DDBJ databases">
        <authorList>
            <person name="Chen L."/>
            <person name="Zhuang W."/>
            <person name="Wang G."/>
        </authorList>
    </citation>
    <scope>NUCLEOTIDE SEQUENCE [LARGE SCALE GENOMIC DNA]</scope>
    <source>
        <strain evidence="11">GR20</strain>
    </source>
</reference>
<dbReference type="Gene3D" id="2.60.40.1120">
    <property type="entry name" value="Carboxypeptidase-like, regulatory domain"/>
    <property type="match status" value="1"/>
</dbReference>
<dbReference type="Pfam" id="PF13715">
    <property type="entry name" value="CarbopepD_reg_2"/>
    <property type="match status" value="1"/>
</dbReference>
<dbReference type="InterPro" id="IPR023996">
    <property type="entry name" value="TonB-dep_OMP_SusC/RagA"/>
</dbReference>
<dbReference type="InterPro" id="IPR037066">
    <property type="entry name" value="Plug_dom_sf"/>
</dbReference>
<evidence type="ECO:0000256" key="8">
    <source>
        <dbReference type="SAM" id="SignalP"/>
    </source>
</evidence>
<protein>
    <submittedName>
        <fullName evidence="10">SusC/RagA family TonB-linked outer membrane protein</fullName>
    </submittedName>
</protein>
<dbReference type="InterPro" id="IPR012910">
    <property type="entry name" value="Plug_dom"/>
</dbReference>
<dbReference type="RefSeq" id="WP_014219358.1">
    <property type="nucleotide sequence ID" value="NZ_LWBO01000007.1"/>
</dbReference>
<feature type="chain" id="PRO_5045658182" evidence="8">
    <location>
        <begin position="29"/>
        <end position="1012"/>
    </location>
</feature>
<evidence type="ECO:0000256" key="2">
    <source>
        <dbReference type="ARBA" id="ARBA00022448"/>
    </source>
</evidence>
<dbReference type="InterPro" id="IPR039426">
    <property type="entry name" value="TonB-dep_rcpt-like"/>
</dbReference>
<evidence type="ECO:0000256" key="3">
    <source>
        <dbReference type="ARBA" id="ARBA00022452"/>
    </source>
</evidence>
<evidence type="ECO:0000256" key="7">
    <source>
        <dbReference type="PROSITE-ProRule" id="PRU01360"/>
    </source>
</evidence>
<keyword evidence="5 7" id="KW-0472">Membrane</keyword>
<dbReference type="InterPro" id="IPR023997">
    <property type="entry name" value="TonB-dep_OMP_SusC/RagA_CS"/>
</dbReference>
<comment type="caution">
    <text evidence="10">The sequence shown here is derived from an EMBL/GenBank/DDBJ whole genome shotgun (WGS) entry which is preliminary data.</text>
</comment>
<organism evidence="10 11">
    <name type="scientific">Niastella koreensis</name>
    <dbReference type="NCBI Taxonomy" id="354356"/>
    <lineage>
        <taxon>Bacteria</taxon>
        <taxon>Pseudomonadati</taxon>
        <taxon>Bacteroidota</taxon>
        <taxon>Chitinophagia</taxon>
        <taxon>Chitinophagales</taxon>
        <taxon>Chitinophagaceae</taxon>
        <taxon>Niastella</taxon>
    </lineage>
</organism>
<evidence type="ECO:0000256" key="1">
    <source>
        <dbReference type="ARBA" id="ARBA00004571"/>
    </source>
</evidence>
<keyword evidence="4 7" id="KW-0812">Transmembrane</keyword>
<proteinExistence type="inferred from homology"/>
<dbReference type="InterPro" id="IPR036942">
    <property type="entry name" value="Beta-barrel_TonB_sf"/>
</dbReference>
<evidence type="ECO:0000259" key="9">
    <source>
        <dbReference type="Pfam" id="PF07715"/>
    </source>
</evidence>
<evidence type="ECO:0000256" key="4">
    <source>
        <dbReference type="ARBA" id="ARBA00022692"/>
    </source>
</evidence>
<dbReference type="SUPFAM" id="SSF56935">
    <property type="entry name" value="Porins"/>
    <property type="match status" value="1"/>
</dbReference>
<evidence type="ECO:0000256" key="6">
    <source>
        <dbReference type="ARBA" id="ARBA00023237"/>
    </source>
</evidence>
<keyword evidence="6 7" id="KW-0998">Cell outer membrane</keyword>
<dbReference type="NCBIfam" id="TIGR04057">
    <property type="entry name" value="SusC_RagA_signa"/>
    <property type="match status" value="1"/>
</dbReference>
<keyword evidence="8" id="KW-0732">Signal</keyword>
<evidence type="ECO:0000256" key="5">
    <source>
        <dbReference type="ARBA" id="ARBA00023136"/>
    </source>
</evidence>
<dbReference type="SUPFAM" id="SSF49464">
    <property type="entry name" value="Carboxypeptidase regulatory domain-like"/>
    <property type="match status" value="1"/>
</dbReference>
<dbReference type="InterPro" id="IPR008969">
    <property type="entry name" value="CarboxyPept-like_regulatory"/>
</dbReference>
<keyword evidence="11" id="KW-1185">Reference proteome</keyword>
<dbReference type="PROSITE" id="PS52016">
    <property type="entry name" value="TONB_DEPENDENT_REC_3"/>
    <property type="match status" value="1"/>
</dbReference>
<dbReference type="Gene3D" id="2.40.170.20">
    <property type="entry name" value="TonB-dependent receptor, beta-barrel domain"/>
    <property type="match status" value="1"/>
</dbReference>
<keyword evidence="3 7" id="KW-1134">Transmembrane beta strand</keyword>
<sequence>MSKIDNKITGLPLCLIVLLLFITGNGFAQGTKTVTGTVKGAGGEPLSGINVTVKGTNTVTTTDAGGKFTIAVPGNKNVLVFSAIGYGTKEQTIGNSKTINITLVTEASNLNDVVVVGYGTKKKSDLTGAIASVSNETLVRGGNNNSMGAMQGAVAGVNIVRSNNKPGGSYSIDMRGLSSISSSNTPLIVVDGIQVTNMDMINPNDIEKIDILKDASATAIYGSRGANGVVIVTTKRGKTGKVKISYDNYVGMRQYTNVPKMMTGDEYVQLAREARRATNNNVYVPDDQIFTDPSELKAVQDHNYYDWIDAISSKALQTNHTVSAAGGTDDAKYALSGGYYYEDGMLKPQEYTRYNLRAVLDLKANEVLGFGGSVYFTHSIRETGNSDLLQDAFRMRPTQFPNSLVDGTSQWKYPSNGLFNPLITQNNEFNNTKGNTFLGNVYLRLTPVNGLELRSSFSPYVENYQVGQYRGVYTKALQGTAAGATSSLQKYTNTNWVLDNIATYKWARGIHNLDATAVYSLQKTQYENVQAASKDLTFNSLYYNIQGGTPTGQSSAYTQTNLTSCLGRINYTLMNKYLFTVSARYDGSSRLAEGHKWAMFPSAAVGWKIREENFLKDVKWLSDLKLRMSYGQTGNDAVKPYQTNGSISAPQYYSFGSDVIGNVPNNLRNDALSWETTKEYNLGVDFGLLNNRITGSVELYNRLTTNLIMSKLVPVTLGYTSITANVGSVRNKGVELTLNTVNVQTEHFRWNSTFTLAYNKNAIVDLAYKEDLGKYSNQLAGMTGDYANGWFIGQPIRVNWDLMTIGVWQLGQEAEAAQYGQKPGQFRVKDSDKDGVINNEKDRYLDGKRTPDYIGGFTNTFQYKNFDFAVHVYFRTGARERNQFYVSWALENNNGNFNNLKKDYWTPENPSNTMAQPSNMGPYRDQNSISKTVSHEMQSTDFVKAAYATLGYTFNKKLLDRLKISRFRIYATVQNPLIITPFSGYDPEQATVGPNTSDLMTRNLLLGLDISF</sequence>
<dbReference type="EMBL" id="LWBO01000007">
    <property type="protein sequence ID" value="OQP50043.1"/>
    <property type="molecule type" value="Genomic_DNA"/>
</dbReference>
<accession>A0ABX3NYQ5</accession>
<evidence type="ECO:0000313" key="10">
    <source>
        <dbReference type="EMBL" id="OQP50043.1"/>
    </source>
</evidence>
<comment type="subcellular location">
    <subcellularLocation>
        <location evidence="1 7">Cell outer membrane</location>
        <topology evidence="1 7">Multi-pass membrane protein</topology>
    </subcellularLocation>
</comment>
<keyword evidence="2 7" id="KW-0813">Transport</keyword>
<evidence type="ECO:0000313" key="11">
    <source>
        <dbReference type="Proteomes" id="UP000192277"/>
    </source>
</evidence>
<feature type="signal peptide" evidence="8">
    <location>
        <begin position="1"/>
        <end position="28"/>
    </location>
</feature>
<dbReference type="Proteomes" id="UP000192277">
    <property type="component" value="Unassembled WGS sequence"/>
</dbReference>
<dbReference type="Gene3D" id="2.170.130.10">
    <property type="entry name" value="TonB-dependent receptor, plug domain"/>
    <property type="match status" value="1"/>
</dbReference>
<feature type="domain" description="TonB-dependent receptor plug" evidence="9">
    <location>
        <begin position="123"/>
        <end position="229"/>
    </location>
</feature>
<name>A0ABX3NYQ5_9BACT</name>
<comment type="similarity">
    <text evidence="7">Belongs to the TonB-dependent receptor family.</text>
</comment>